<dbReference type="InterPro" id="IPR005485">
    <property type="entry name" value="Rbsml_uL18_euk_arch"/>
</dbReference>
<accession>E0SPZ6</accession>
<gene>
    <name evidence="6" type="primary">rpl18</name>
    <name evidence="7" type="ordered locus">Igag_0167</name>
</gene>
<dbReference type="InterPro" id="IPR057268">
    <property type="entry name" value="Ribosomal_L18"/>
</dbReference>
<evidence type="ECO:0000256" key="5">
    <source>
        <dbReference type="ARBA" id="ARBA00023274"/>
    </source>
</evidence>
<keyword evidence="3 6" id="KW-0694">RNA-binding</keyword>
<evidence type="ECO:0000256" key="4">
    <source>
        <dbReference type="ARBA" id="ARBA00022980"/>
    </source>
</evidence>
<dbReference type="HAMAP" id="MF_01337_A">
    <property type="entry name" value="Ribosomal_uL18_A"/>
    <property type="match status" value="1"/>
</dbReference>
<keyword evidence="8" id="KW-1185">Reference proteome</keyword>
<protein>
    <recommendedName>
        <fullName evidence="6">Large ribosomal subunit protein uL18</fullName>
    </recommendedName>
</protein>
<dbReference type="Pfam" id="PF17144">
    <property type="entry name" value="Ribosomal_L5e"/>
    <property type="match status" value="2"/>
</dbReference>
<keyword evidence="2 6" id="KW-0699">rRNA-binding</keyword>
<comment type="similarity">
    <text evidence="1 6">Belongs to the universal ribosomal protein uL18 family.</text>
</comment>
<dbReference type="CDD" id="cd00432">
    <property type="entry name" value="Ribosomal_L18_L5e"/>
    <property type="match status" value="1"/>
</dbReference>
<dbReference type="GO" id="GO:0022625">
    <property type="term" value="C:cytosolic large ribosomal subunit"/>
    <property type="evidence" value="ECO:0007669"/>
    <property type="project" value="TreeGrafter"/>
</dbReference>
<evidence type="ECO:0000256" key="3">
    <source>
        <dbReference type="ARBA" id="ARBA00022884"/>
    </source>
</evidence>
<dbReference type="HOGENOM" id="CLU_056222_2_0_2"/>
<dbReference type="NCBIfam" id="NF006342">
    <property type="entry name" value="PRK08569.1"/>
    <property type="match status" value="1"/>
</dbReference>
<evidence type="ECO:0000256" key="1">
    <source>
        <dbReference type="ARBA" id="ARBA00007116"/>
    </source>
</evidence>
<dbReference type="KEGG" id="iag:Igag_0167"/>
<evidence type="ECO:0000256" key="6">
    <source>
        <dbReference type="HAMAP-Rule" id="MF_01337"/>
    </source>
</evidence>
<keyword evidence="4 6" id="KW-0689">Ribosomal protein</keyword>
<keyword evidence="5 6" id="KW-0687">Ribonucleoprotein</keyword>
<dbReference type="PANTHER" id="PTHR23410:SF12">
    <property type="entry name" value="LARGE RIBOSOMAL SUBUNIT PROTEIN UL18"/>
    <property type="match status" value="1"/>
</dbReference>
<name>E0SPZ6_IGNAA</name>
<dbReference type="GO" id="GO:0008097">
    <property type="term" value="F:5S rRNA binding"/>
    <property type="evidence" value="ECO:0007669"/>
    <property type="project" value="InterPro"/>
</dbReference>
<dbReference type="Proteomes" id="UP000001304">
    <property type="component" value="Chromosome"/>
</dbReference>
<dbReference type="SUPFAM" id="SSF53137">
    <property type="entry name" value="Translational machinery components"/>
    <property type="match status" value="1"/>
</dbReference>
<dbReference type="STRING" id="583356.Igag_0167"/>
<dbReference type="PANTHER" id="PTHR23410">
    <property type="entry name" value="RIBOSOMAL PROTEIN L5-RELATED"/>
    <property type="match status" value="1"/>
</dbReference>
<comment type="function">
    <text evidence="6">This is one of the proteins that bind and probably mediate the attachment of the 5S RNA into the large ribosomal subunit, where it forms part of the central protuberance.</text>
</comment>
<sequence length="215" mass="24104">MATGPNYKVARRRRREGKTNYHKRYKMVRSKGIRAVVRKTNRYIIIQFVYPTPIGDYTLTSAHSIELVKLFGWKGGTKNTPAAYLTGLLAGLRAKKLGILRAIPDIGLHRPVKGSKVFAALKGIIDAGVEIPCSQDMFPSEERIRGKTIAEYAEQLANTSPEVFSRQFSAILRGGFDPRNMEKHFDEVKNKIIEIYSKIPESNEAIAIIKELIGG</sequence>
<dbReference type="PROSITE" id="PS50007">
    <property type="entry name" value="PIPLC_X_DOMAIN"/>
    <property type="match status" value="1"/>
</dbReference>
<dbReference type="EMBL" id="CP002098">
    <property type="protein sequence ID" value="ADM27018.1"/>
    <property type="molecule type" value="Genomic_DNA"/>
</dbReference>
<evidence type="ECO:0000256" key="2">
    <source>
        <dbReference type="ARBA" id="ARBA00022730"/>
    </source>
</evidence>
<dbReference type="GO" id="GO:0000027">
    <property type="term" value="P:ribosomal large subunit assembly"/>
    <property type="evidence" value="ECO:0007669"/>
    <property type="project" value="TreeGrafter"/>
</dbReference>
<evidence type="ECO:0000313" key="8">
    <source>
        <dbReference type="Proteomes" id="UP000001304"/>
    </source>
</evidence>
<evidence type="ECO:0000313" key="7">
    <source>
        <dbReference type="EMBL" id="ADM27018.1"/>
    </source>
</evidence>
<organism evidence="7 8">
    <name type="scientific">Ignisphaera aggregans (strain DSM 17230 / JCM 13409 / AQ1.S1)</name>
    <dbReference type="NCBI Taxonomy" id="583356"/>
    <lineage>
        <taxon>Archaea</taxon>
        <taxon>Thermoproteota</taxon>
        <taxon>Thermoprotei</taxon>
        <taxon>Desulfurococcales</taxon>
        <taxon>Desulfurococcaceae</taxon>
        <taxon>Ignisphaera</taxon>
    </lineage>
</organism>
<comment type="subunit">
    <text evidence="6">Part of the 50S ribosomal subunit. Contacts the 5S and 23S rRNAs.</text>
</comment>
<dbReference type="GO" id="GO:0006412">
    <property type="term" value="P:translation"/>
    <property type="evidence" value="ECO:0007669"/>
    <property type="project" value="UniProtKB-UniRule"/>
</dbReference>
<proteinExistence type="inferred from homology"/>
<dbReference type="Gene3D" id="3.30.420.100">
    <property type="match status" value="1"/>
</dbReference>
<dbReference type="InterPro" id="IPR057267">
    <property type="entry name" value="Rbsml_uL18_arch"/>
</dbReference>
<reference evidence="7 8" key="1">
    <citation type="journal article" date="2010" name="Stand. Genomic Sci.">
        <title>Complete genome sequence of Ignisphaera aggregans type strain (AQ1.S1).</title>
        <authorList>
            <person name="Goker M."/>
            <person name="Held B."/>
            <person name="Lapidus A."/>
            <person name="Nolan M."/>
            <person name="Spring S."/>
            <person name="Yasawong M."/>
            <person name="Lucas S."/>
            <person name="Glavina Del Rio T."/>
            <person name="Tice H."/>
            <person name="Cheng J.F."/>
            <person name="Goodwin L."/>
            <person name="Tapia R."/>
            <person name="Pitluck S."/>
            <person name="Liolios K."/>
            <person name="Ivanova N."/>
            <person name="Mavromatis K."/>
            <person name="Mikhailova N."/>
            <person name="Pati A."/>
            <person name="Chen A."/>
            <person name="Palaniappan K."/>
            <person name="Brambilla E."/>
            <person name="Land M."/>
            <person name="Hauser L."/>
            <person name="Chang Y.J."/>
            <person name="Jeffries C.D."/>
            <person name="Brettin T."/>
            <person name="Detter J.C."/>
            <person name="Han C."/>
            <person name="Rohde M."/>
            <person name="Sikorski J."/>
            <person name="Woyke T."/>
            <person name="Bristow J."/>
            <person name="Eisen J.A."/>
            <person name="Markowitz V."/>
            <person name="Hugenholtz P."/>
            <person name="Kyrpides N.C."/>
            <person name="Klenk H.P."/>
        </authorList>
    </citation>
    <scope>NUCLEOTIDE SEQUENCE [LARGE SCALE GENOMIC DNA]</scope>
    <source>
        <strain evidence="8">DSM 17230 / JCM 13409 / AQ1.S1</strain>
    </source>
</reference>
<dbReference type="GO" id="GO:0003735">
    <property type="term" value="F:structural constituent of ribosome"/>
    <property type="evidence" value="ECO:0007669"/>
    <property type="project" value="InterPro"/>
</dbReference>
<dbReference type="AlphaFoldDB" id="E0SPZ6"/>